<name>A0A0A7GJ50_GEOAI</name>
<feature type="transmembrane region" description="Helical" evidence="1">
    <location>
        <begin position="229"/>
        <end position="248"/>
    </location>
</feature>
<feature type="transmembrane region" description="Helical" evidence="1">
    <location>
        <begin position="27"/>
        <end position="48"/>
    </location>
</feature>
<feature type="transmembrane region" description="Helical" evidence="1">
    <location>
        <begin position="142"/>
        <end position="160"/>
    </location>
</feature>
<feature type="transmembrane region" description="Helical" evidence="1">
    <location>
        <begin position="60"/>
        <end position="81"/>
    </location>
</feature>
<feature type="transmembrane region" description="Helical" evidence="1">
    <location>
        <begin position="93"/>
        <end position="110"/>
    </location>
</feature>
<organism evidence="3 4">
    <name type="scientific">Geoglobus acetivorans</name>
    <dbReference type="NCBI Taxonomy" id="565033"/>
    <lineage>
        <taxon>Archaea</taxon>
        <taxon>Methanobacteriati</taxon>
        <taxon>Methanobacteriota</taxon>
        <taxon>Archaeoglobi</taxon>
        <taxon>Archaeoglobales</taxon>
        <taxon>Archaeoglobaceae</taxon>
        <taxon>Geoglobus</taxon>
    </lineage>
</organism>
<dbReference type="Proteomes" id="UP000030624">
    <property type="component" value="Chromosome"/>
</dbReference>
<evidence type="ECO:0000313" key="3">
    <source>
        <dbReference type="EMBL" id="AIY90982.1"/>
    </source>
</evidence>
<accession>A0A0A7GJ50</accession>
<feature type="transmembrane region" description="Helical" evidence="1">
    <location>
        <begin position="180"/>
        <end position="201"/>
    </location>
</feature>
<sequence length="256" mass="29013">MTMEEMAKPSASHTGHKKRTRYVEIDFFRGIALIMMLVSNFVTDLQYFAGYDQYQTFWRVFALLTASMFVFISGVSAWMSHFHASVSKFLKRFFRLFGLGLAITVFTKIFLEEGTIYFGVLHFLAVAGLLAIPFLKFGSYNLFLAIPFFAGKFLVEGLHSENLLLLPLGITPVPFFTFDYFPVFPWFGVFLLGVGTGAIFYPDGIRRFDFIFPENPVSGMVSALGRHTLKIYLVHQPVFASLLLLYLGNLPGVKIL</sequence>
<dbReference type="STRING" id="565033.GACE_1957"/>
<feature type="domain" description="Heparan-alpha-glucosaminide N-acetyltransferase catalytic" evidence="2">
    <location>
        <begin position="21"/>
        <end position="237"/>
    </location>
</feature>
<protein>
    <recommendedName>
        <fullName evidence="2">Heparan-alpha-glucosaminide N-acetyltransferase catalytic domain-containing protein</fullName>
    </recommendedName>
</protein>
<dbReference type="EMBL" id="CP009552">
    <property type="protein sequence ID" value="AIY90982.1"/>
    <property type="molecule type" value="Genomic_DNA"/>
</dbReference>
<dbReference type="AlphaFoldDB" id="A0A0A7GJ50"/>
<feature type="transmembrane region" description="Helical" evidence="1">
    <location>
        <begin position="116"/>
        <end position="135"/>
    </location>
</feature>
<dbReference type="eggNOG" id="arCOG04370">
    <property type="taxonomic scope" value="Archaea"/>
</dbReference>
<reference evidence="3 4" key="1">
    <citation type="journal article" date="2015" name="Appl. Environ. Microbiol.">
        <title>The Geoglobus acetivorans genome: Fe(III) reduction, acetate utilization, autotrophic growth, and degradation of aromatic compounds in a hyperthermophilic archaeon.</title>
        <authorList>
            <person name="Mardanov A.V."/>
            <person name="Slododkina G.B."/>
            <person name="Slobodkin A.I."/>
            <person name="Beletsky A.V."/>
            <person name="Gavrilov S.N."/>
            <person name="Kublanov I.V."/>
            <person name="Bonch-Osmolovskaya E.A."/>
            <person name="Skryabin K.G."/>
            <person name="Ravin N.V."/>
        </authorList>
    </citation>
    <scope>NUCLEOTIDE SEQUENCE [LARGE SCALE GENOMIC DNA]</scope>
    <source>
        <strain evidence="3 4">SBH6</strain>
    </source>
</reference>
<evidence type="ECO:0000313" key="4">
    <source>
        <dbReference type="Proteomes" id="UP000030624"/>
    </source>
</evidence>
<dbReference type="InterPro" id="IPR012429">
    <property type="entry name" value="HGSNAT_cat"/>
</dbReference>
<evidence type="ECO:0000256" key="1">
    <source>
        <dbReference type="SAM" id="Phobius"/>
    </source>
</evidence>
<gene>
    <name evidence="3" type="ORF">GACE_1957</name>
</gene>
<dbReference type="Pfam" id="PF07786">
    <property type="entry name" value="HGSNAT_cat"/>
    <property type="match status" value="1"/>
</dbReference>
<keyword evidence="1" id="KW-1133">Transmembrane helix</keyword>
<dbReference type="GeneID" id="24798531"/>
<keyword evidence="1" id="KW-0472">Membrane</keyword>
<dbReference type="RefSeq" id="WP_318249203.1">
    <property type="nucleotide sequence ID" value="NZ_CP009552.1"/>
</dbReference>
<dbReference type="HOGENOM" id="CLU_067755_0_1_2"/>
<evidence type="ECO:0000259" key="2">
    <source>
        <dbReference type="Pfam" id="PF07786"/>
    </source>
</evidence>
<dbReference type="KEGG" id="gac:GACE_1957"/>
<proteinExistence type="predicted"/>
<keyword evidence="1" id="KW-0812">Transmembrane</keyword>